<organism evidence="1 2">
    <name type="scientific">Calocera cornea HHB12733</name>
    <dbReference type="NCBI Taxonomy" id="1353952"/>
    <lineage>
        <taxon>Eukaryota</taxon>
        <taxon>Fungi</taxon>
        <taxon>Dikarya</taxon>
        <taxon>Basidiomycota</taxon>
        <taxon>Agaricomycotina</taxon>
        <taxon>Dacrymycetes</taxon>
        <taxon>Dacrymycetales</taxon>
        <taxon>Dacrymycetaceae</taxon>
        <taxon>Calocera</taxon>
    </lineage>
</organism>
<evidence type="ECO:0000313" key="1">
    <source>
        <dbReference type="EMBL" id="KZT54831.1"/>
    </source>
</evidence>
<dbReference type="InParanoid" id="A0A165EGN1"/>
<keyword evidence="2" id="KW-1185">Reference proteome</keyword>
<dbReference type="EMBL" id="KV424006">
    <property type="protein sequence ID" value="KZT54831.1"/>
    <property type="molecule type" value="Genomic_DNA"/>
</dbReference>
<name>A0A165EGN1_9BASI</name>
<protein>
    <submittedName>
        <fullName evidence="1">Uncharacterized protein</fullName>
    </submittedName>
</protein>
<accession>A0A165EGN1</accession>
<dbReference type="Proteomes" id="UP000076842">
    <property type="component" value="Unassembled WGS sequence"/>
</dbReference>
<sequence>MHCFPRSRMRSCLAINAWRSWCTLWSGWRLFSSNLTVWAHVKADSFVPQHQLGTSHLRRIIRRSGERRIPVGRGDNALRRASVAPPRLEAAGSPRSLARDDVLDLVTVGTWTLMLV</sequence>
<proteinExistence type="predicted"/>
<dbReference type="AlphaFoldDB" id="A0A165EGN1"/>
<gene>
    <name evidence="1" type="ORF">CALCODRAFT_372225</name>
</gene>
<evidence type="ECO:0000313" key="2">
    <source>
        <dbReference type="Proteomes" id="UP000076842"/>
    </source>
</evidence>
<reference evidence="1 2" key="1">
    <citation type="journal article" date="2016" name="Mol. Biol. Evol.">
        <title>Comparative Genomics of Early-Diverging Mushroom-Forming Fungi Provides Insights into the Origins of Lignocellulose Decay Capabilities.</title>
        <authorList>
            <person name="Nagy L.G."/>
            <person name="Riley R."/>
            <person name="Tritt A."/>
            <person name="Adam C."/>
            <person name="Daum C."/>
            <person name="Floudas D."/>
            <person name="Sun H."/>
            <person name="Yadav J.S."/>
            <person name="Pangilinan J."/>
            <person name="Larsson K.H."/>
            <person name="Matsuura K."/>
            <person name="Barry K."/>
            <person name="Labutti K."/>
            <person name="Kuo R."/>
            <person name="Ohm R.A."/>
            <person name="Bhattacharya S.S."/>
            <person name="Shirouzu T."/>
            <person name="Yoshinaga Y."/>
            <person name="Martin F.M."/>
            <person name="Grigoriev I.V."/>
            <person name="Hibbett D.S."/>
        </authorList>
    </citation>
    <scope>NUCLEOTIDE SEQUENCE [LARGE SCALE GENOMIC DNA]</scope>
    <source>
        <strain evidence="1 2">HHB12733</strain>
    </source>
</reference>